<name>A0A3B0ZNX1_9ZZZZ</name>
<reference evidence="1" key="1">
    <citation type="submission" date="2018-06" db="EMBL/GenBank/DDBJ databases">
        <authorList>
            <person name="Zhirakovskaya E."/>
        </authorList>
    </citation>
    <scope>NUCLEOTIDE SEQUENCE</scope>
</reference>
<protein>
    <submittedName>
        <fullName evidence="1">Uncharacterized protein</fullName>
    </submittedName>
</protein>
<organism evidence="1">
    <name type="scientific">hydrothermal vent metagenome</name>
    <dbReference type="NCBI Taxonomy" id="652676"/>
    <lineage>
        <taxon>unclassified sequences</taxon>
        <taxon>metagenomes</taxon>
        <taxon>ecological metagenomes</taxon>
    </lineage>
</organism>
<dbReference type="EMBL" id="UOFO01000133">
    <property type="protein sequence ID" value="VAW87839.1"/>
    <property type="molecule type" value="Genomic_DNA"/>
</dbReference>
<dbReference type="InterPro" id="IPR011047">
    <property type="entry name" value="Quinoprotein_ADH-like_sf"/>
</dbReference>
<dbReference type="InterPro" id="IPR013211">
    <property type="entry name" value="LVIVD"/>
</dbReference>
<accession>A0A3B0ZNX1</accession>
<proteinExistence type="predicted"/>
<gene>
    <name evidence="1" type="ORF">MNBD_GAMMA16-341</name>
</gene>
<dbReference type="Pfam" id="PF08309">
    <property type="entry name" value="LVIVD"/>
    <property type="match status" value="9"/>
</dbReference>
<dbReference type="Gene3D" id="2.130.10.10">
    <property type="entry name" value="YVTN repeat-like/Quinoprotein amine dehydrogenase"/>
    <property type="match status" value="3"/>
</dbReference>
<dbReference type="SUPFAM" id="SSF50998">
    <property type="entry name" value="Quinoprotein alcohol dehydrogenase-like"/>
    <property type="match status" value="2"/>
</dbReference>
<dbReference type="InterPro" id="IPR015943">
    <property type="entry name" value="WD40/YVTN_repeat-like_dom_sf"/>
</dbReference>
<evidence type="ECO:0000313" key="1">
    <source>
        <dbReference type="EMBL" id="VAW87839.1"/>
    </source>
</evidence>
<dbReference type="AlphaFoldDB" id="A0A3B0ZNX1"/>
<sequence>MLMTRRISRFNKVVIALCLCMGATSASTDSGPVQQINPTVISYGKQTDVTVQLQRDVETIHLYPGGPQLIAEFSLPYRPQFLAASRDYFFVITEHGVLEVRDSLSGNKRTGLKQDTYQWVGFSNDLLWVVAVQGDVVVYDVLDDGSLSVRAEYQSNARIQDAVIDRDNLYIATTNSEIMRFDVGGRAETKPHIMSIKQHADFIAVNGDTLIVATKTGEIRRYLLTDEGVKEQAFYRTSLPIYDIKMSKDYVYVAQGKGGVLVLALAMKGQLTWVGSHSRLGDVRHLQYDETQSRLVLFNHEAEVIVVDVALPMMPTTLAVYDAKTSIYAMTLHDENVIVAQEGTLKSIDFSATPPQLSNQRLDSGQGVNFGGERRLFIEDDIAYVADWFSGMHIYDISNPARIKLLSSYHTPGSPKGVVVKEGYAYIADDDHGLHIVDVRNLKKPKYAASLLTPGLAYIPKIVGDHLYLASHRAGFQILDISKPLQPKIIANIDTPGMSWGIDIVDNKAYIADDAAGLLIYDVVEPSHPKLLGQFNPDGRAEDVQVQDHVAYVTFFDKGLMTVNVTDAANPELLAVLATPGNARGVDLDQNYAYIADWLAGVHVVDISDASSLRLMGSYDTSGAAWGLAYNKGHVFVMDWWGGVVTLDVSNPRQPQLKDRYHERGVVEQIVGQDNYLYSANGEGGLQVFDNKNPLNPIWVTGADLSGNSIDVAINKTRAYVISDVGLLSEIDISNPFQIHQMQQIELHVTPKKILLSEHFAYILTAEQRLLRVDIGEKMRSEVLLPDRVNDIVMYEDKLYIASQQAELIVFDPSLKSMKKYVLADTATLLDVRSNQLITYHEDHSLKSHRLKAAGLKLLNEVKLGKDVIDLSLADDSVYVLTLSGSLLQYSTSELTLSVEYPLIGNLTQLWSGDNAIYIAGDSMITALKLLPKVNFISINDENQIFEAAFPRFMPLGSYNLNIRSAGFSYSYPNAIIVEMSFSNSRIHCDNQSLCGDQ</sequence>